<comment type="caution">
    <text evidence="2">The sequence shown here is derived from an EMBL/GenBank/DDBJ whole genome shotgun (WGS) entry which is preliminary data.</text>
</comment>
<evidence type="ECO:0000313" key="3">
    <source>
        <dbReference type="Proteomes" id="UP000283509"/>
    </source>
</evidence>
<dbReference type="EMBL" id="QCYY01003504">
    <property type="protein sequence ID" value="ROT63032.1"/>
    <property type="molecule type" value="Genomic_DNA"/>
</dbReference>
<protein>
    <submittedName>
        <fullName evidence="2">Uncharacterized protein</fullName>
    </submittedName>
</protein>
<reference evidence="2 3" key="2">
    <citation type="submission" date="2019-01" db="EMBL/GenBank/DDBJ databases">
        <title>The decoding of complex shrimp genome reveals the adaptation for benthos swimmer, frequently molting mechanism and breeding impact on genome.</title>
        <authorList>
            <person name="Sun Y."/>
            <person name="Gao Y."/>
            <person name="Yu Y."/>
        </authorList>
    </citation>
    <scope>NUCLEOTIDE SEQUENCE [LARGE SCALE GENOMIC DNA]</scope>
    <source>
        <tissue evidence="2">Muscle</tissue>
    </source>
</reference>
<name>A0A423SFQ7_PENVA</name>
<keyword evidence="1" id="KW-1133">Transmembrane helix</keyword>
<evidence type="ECO:0000256" key="1">
    <source>
        <dbReference type="SAM" id="Phobius"/>
    </source>
</evidence>
<feature type="transmembrane region" description="Helical" evidence="1">
    <location>
        <begin position="446"/>
        <end position="471"/>
    </location>
</feature>
<gene>
    <name evidence="2" type="ORF">C7M84_019111</name>
</gene>
<accession>A0A423SFQ7</accession>
<feature type="transmembrane region" description="Helical" evidence="1">
    <location>
        <begin position="118"/>
        <end position="140"/>
    </location>
</feature>
<feature type="transmembrane region" description="Helical" evidence="1">
    <location>
        <begin position="147"/>
        <end position="166"/>
    </location>
</feature>
<sequence>MSICGIVPSLYAGSVARCSFCCARGGLLSFTLSQRLVFYKGCALESAGCRFLWSSLSPPVSLSPTLSPLLFPLLLIAVSLGRHYLPLFHSSLLYPPLLPPSPPSCCSLGSSLSPPVSFFPSLSPLLLPLLLAALPFPVVVLISSPCFILPFFIALPFLLLLVAVSSPSSSPLVSFSLFRFFPTLSLPSPLSLPSCRFLSLIVSPCFILPCFVLPYFITFLLPLSLPSCRFLSLIVSPCFILPCFVLPYFITFLLPLSLPSCRFLSLIISPFLIHSPLFYFPPSTLPSPCYSLVCRFLSLTHHHLPFCSLPTVLIVSFCWTIASSLFLVALLPAPCISTLHLSLVLFPDCRLPWSAFHPLVFSLPPFLVAVSCPSSSSPLNSPLYSDSPRLPSSGLPRQARYSLRQSSPGVSSPTVQQGFPLRPISSLPLPPPLSLPFPYSLFSFSILYSLFPVLDLFTYFLLPVLVLYYSLFLF</sequence>
<keyword evidence="1" id="KW-0472">Membrane</keyword>
<keyword evidence="1" id="KW-0812">Transmembrane</keyword>
<keyword evidence="3" id="KW-1185">Reference proteome</keyword>
<feature type="transmembrane region" description="Helical" evidence="1">
    <location>
        <begin position="197"/>
        <end position="218"/>
    </location>
</feature>
<dbReference type="Proteomes" id="UP000283509">
    <property type="component" value="Unassembled WGS sequence"/>
</dbReference>
<dbReference type="AlphaFoldDB" id="A0A423SFQ7"/>
<evidence type="ECO:0000313" key="2">
    <source>
        <dbReference type="EMBL" id="ROT63032.1"/>
    </source>
</evidence>
<organism evidence="2 3">
    <name type="scientific">Penaeus vannamei</name>
    <name type="common">Whiteleg shrimp</name>
    <name type="synonym">Litopenaeus vannamei</name>
    <dbReference type="NCBI Taxonomy" id="6689"/>
    <lineage>
        <taxon>Eukaryota</taxon>
        <taxon>Metazoa</taxon>
        <taxon>Ecdysozoa</taxon>
        <taxon>Arthropoda</taxon>
        <taxon>Crustacea</taxon>
        <taxon>Multicrustacea</taxon>
        <taxon>Malacostraca</taxon>
        <taxon>Eumalacostraca</taxon>
        <taxon>Eucarida</taxon>
        <taxon>Decapoda</taxon>
        <taxon>Dendrobranchiata</taxon>
        <taxon>Penaeoidea</taxon>
        <taxon>Penaeidae</taxon>
        <taxon>Penaeus</taxon>
    </lineage>
</organism>
<feature type="transmembrane region" description="Helical" evidence="1">
    <location>
        <begin position="230"/>
        <end position="256"/>
    </location>
</feature>
<proteinExistence type="predicted"/>
<reference evidence="2 3" key="1">
    <citation type="submission" date="2018-04" db="EMBL/GenBank/DDBJ databases">
        <authorList>
            <person name="Zhang X."/>
            <person name="Yuan J."/>
            <person name="Li F."/>
            <person name="Xiang J."/>
        </authorList>
    </citation>
    <scope>NUCLEOTIDE SEQUENCE [LARGE SCALE GENOMIC DNA]</scope>
    <source>
        <tissue evidence="2">Muscle</tissue>
    </source>
</reference>